<keyword evidence="8" id="KW-1185">Reference proteome</keyword>
<feature type="compositionally biased region" description="Polar residues" evidence="5">
    <location>
        <begin position="459"/>
        <end position="472"/>
    </location>
</feature>
<accession>A0AAE3J6J2</accession>
<feature type="compositionally biased region" description="Polar residues" evidence="5">
    <location>
        <begin position="480"/>
        <end position="489"/>
    </location>
</feature>
<dbReference type="PROSITE" id="PS50005">
    <property type="entry name" value="TPR"/>
    <property type="match status" value="2"/>
</dbReference>
<feature type="transmembrane region" description="Helical" evidence="6">
    <location>
        <begin position="251"/>
        <end position="273"/>
    </location>
</feature>
<keyword evidence="6" id="KW-0472">Membrane</keyword>
<dbReference type="GO" id="GO:0046813">
    <property type="term" value="P:receptor-mediated virion attachment to host cell"/>
    <property type="evidence" value="ECO:0007669"/>
    <property type="project" value="TreeGrafter"/>
</dbReference>
<feature type="repeat" description="TPR" evidence="3">
    <location>
        <begin position="157"/>
        <end position="190"/>
    </location>
</feature>
<dbReference type="Pfam" id="PF13431">
    <property type="entry name" value="TPR_17"/>
    <property type="match status" value="1"/>
</dbReference>
<dbReference type="Pfam" id="PF13432">
    <property type="entry name" value="TPR_16"/>
    <property type="match status" value="2"/>
</dbReference>
<dbReference type="InterPro" id="IPR050498">
    <property type="entry name" value="Ycf3"/>
</dbReference>
<proteinExistence type="predicted"/>
<evidence type="ECO:0000313" key="8">
    <source>
        <dbReference type="Proteomes" id="UP001197875"/>
    </source>
</evidence>
<gene>
    <name evidence="7" type="ORF">LKD71_09255</name>
</gene>
<dbReference type="InterPro" id="IPR019734">
    <property type="entry name" value="TPR_rpt"/>
</dbReference>
<dbReference type="GO" id="GO:0009279">
    <property type="term" value="C:cell outer membrane"/>
    <property type="evidence" value="ECO:0007669"/>
    <property type="project" value="TreeGrafter"/>
</dbReference>
<comment type="caution">
    <text evidence="7">The sequence shown here is derived from an EMBL/GenBank/DDBJ whole genome shotgun (WGS) entry which is preliminary data.</text>
</comment>
<evidence type="ECO:0000256" key="6">
    <source>
        <dbReference type="SAM" id="Phobius"/>
    </source>
</evidence>
<feature type="coiled-coil region" evidence="4">
    <location>
        <begin position="289"/>
        <end position="337"/>
    </location>
</feature>
<dbReference type="SMART" id="SM00028">
    <property type="entry name" value="TPR"/>
    <property type="match status" value="5"/>
</dbReference>
<keyword evidence="4" id="KW-0175">Coiled coil</keyword>
<evidence type="ECO:0000256" key="5">
    <source>
        <dbReference type="SAM" id="MobiDB-lite"/>
    </source>
</evidence>
<dbReference type="PANTHER" id="PTHR44858">
    <property type="entry name" value="TETRATRICOPEPTIDE REPEAT PROTEIN 6"/>
    <property type="match status" value="1"/>
</dbReference>
<keyword evidence="2 3" id="KW-0802">TPR repeat</keyword>
<evidence type="ECO:0000256" key="4">
    <source>
        <dbReference type="SAM" id="Coils"/>
    </source>
</evidence>
<dbReference type="EMBL" id="JAJEPR010000013">
    <property type="protein sequence ID" value="MCC2189987.1"/>
    <property type="molecule type" value="Genomic_DNA"/>
</dbReference>
<keyword evidence="6" id="KW-0812">Transmembrane</keyword>
<evidence type="ECO:0000313" key="7">
    <source>
        <dbReference type="EMBL" id="MCC2189987.1"/>
    </source>
</evidence>
<feature type="compositionally biased region" description="Polar residues" evidence="5">
    <location>
        <begin position="506"/>
        <end position="536"/>
    </location>
</feature>
<dbReference type="InterPro" id="IPR011990">
    <property type="entry name" value="TPR-like_helical_dom_sf"/>
</dbReference>
<dbReference type="Proteomes" id="UP001197875">
    <property type="component" value="Unassembled WGS sequence"/>
</dbReference>
<evidence type="ECO:0000256" key="1">
    <source>
        <dbReference type="ARBA" id="ARBA00022737"/>
    </source>
</evidence>
<keyword evidence="6" id="KW-1133">Transmembrane helix</keyword>
<keyword evidence="1" id="KW-0677">Repeat</keyword>
<feature type="region of interest" description="Disordered" evidence="5">
    <location>
        <begin position="459"/>
        <end position="536"/>
    </location>
</feature>
<dbReference type="SUPFAM" id="SSF48452">
    <property type="entry name" value="TPR-like"/>
    <property type="match status" value="1"/>
</dbReference>
<evidence type="ECO:0000256" key="3">
    <source>
        <dbReference type="PROSITE-ProRule" id="PRU00339"/>
    </source>
</evidence>
<dbReference type="AlphaFoldDB" id="A0AAE3J6J2"/>
<sequence>MRCIYCGTPLSSIDYCTGCGADVTLQKRIARISNLLYNEGLEKAQVRDLSGAIACLKRSLKFNKENVAARNLLGLVYFETGEVVSALSEWVISKNLNVPDNVADVYIAKLQANKNKLDTINQTIRKYNQALLYCRQDNEDMAMIQLKKVLVQNPKFIKAYHLLALLYLKRQEYEKARKLLKKAAYIDNTNTTTLRYLKEVELATGMSTSLETKHKKKYAREETVNRLTGATTYMSGNEMIIQPATFRESSAVATFLNICLGLILGGAIVWFLAVPATRQSVNASANKQVTDANTKMAQQVAQVQGLEDQIETYQSEVEEANKTRDDANKKVDSYDQLLKATQTYLSGDQSSAASQLTEVDGDSMTGEGEKLYTSLNTLLQDYVFNEAYNKAGTAYMAGDYATAITEYTKAVAANPDSFDAINYLAWSYKNSGDAVNADKTFKEALQKFPAKASEIQPYITNASSGTTTQTAETDADGNPIDQTQETDANGNPIDQIAETDAEGNPIDQTAETDANGNPISQTQETDANGNPVTTIQ</sequence>
<feature type="repeat" description="TPR" evidence="3">
    <location>
        <begin position="385"/>
        <end position="417"/>
    </location>
</feature>
<dbReference type="PANTHER" id="PTHR44858:SF1">
    <property type="entry name" value="UDP-N-ACETYLGLUCOSAMINE--PEPTIDE N-ACETYLGLUCOSAMINYLTRANSFERASE SPINDLY-RELATED"/>
    <property type="match status" value="1"/>
</dbReference>
<protein>
    <submittedName>
        <fullName evidence="7">Tetratricopeptide repeat protein</fullName>
    </submittedName>
</protein>
<dbReference type="Gene3D" id="1.25.40.10">
    <property type="entry name" value="Tetratricopeptide repeat domain"/>
    <property type="match status" value="3"/>
</dbReference>
<dbReference type="RefSeq" id="WP_227615185.1">
    <property type="nucleotide sequence ID" value="NZ_JAJEPR010000013.1"/>
</dbReference>
<organism evidence="7 8">
    <name type="scientific">Fusicatenibacter faecihominis</name>
    <dbReference type="NCBI Taxonomy" id="2881276"/>
    <lineage>
        <taxon>Bacteria</taxon>
        <taxon>Bacillati</taxon>
        <taxon>Bacillota</taxon>
        <taxon>Clostridia</taxon>
        <taxon>Lachnospirales</taxon>
        <taxon>Lachnospiraceae</taxon>
        <taxon>Fusicatenibacter</taxon>
    </lineage>
</organism>
<evidence type="ECO:0000256" key="2">
    <source>
        <dbReference type="ARBA" id="ARBA00022803"/>
    </source>
</evidence>
<name>A0AAE3J6J2_9FIRM</name>
<reference evidence="7 8" key="1">
    <citation type="submission" date="2021-10" db="EMBL/GenBank/DDBJ databases">
        <title>Anaerobic single-cell dispensing facilitates the cultivation of human gut bacteria.</title>
        <authorList>
            <person name="Afrizal A."/>
        </authorList>
    </citation>
    <scope>NUCLEOTIDE SEQUENCE [LARGE SCALE GENOMIC DNA]</scope>
    <source>
        <strain evidence="7 8">CLA-AA-H277</strain>
    </source>
</reference>